<reference evidence="2" key="1">
    <citation type="journal article" date="2017" name="Genes (Basel)">
        <title>Genome Analysis of a Novel Broad Host Range Proteobacteria Phage Isolated from a Bioreactor Treating Industrial Wastewater.</title>
        <authorList>
            <person name="de Leeuw M."/>
            <person name="Baron M."/>
            <person name="Brenner A."/>
            <person name="Kushmaro A."/>
        </authorList>
    </citation>
    <scope>NUCLEOTIDE SEQUENCE [LARGE SCALE GENOMIC DNA]</scope>
</reference>
<dbReference type="Proteomes" id="UP000225023">
    <property type="component" value="Segment"/>
</dbReference>
<name>A0A1L5C067_9CAUD</name>
<organism evidence="1 2">
    <name type="scientific">Aquamicrobium phage P14</name>
    <dbReference type="NCBI Taxonomy" id="1927013"/>
    <lineage>
        <taxon>Viruses</taxon>
        <taxon>Duplodnaviria</taxon>
        <taxon>Heunggongvirae</taxon>
        <taxon>Uroviricota</taxon>
        <taxon>Caudoviricetes</taxon>
        <taxon>Autographivirales</taxon>
        <taxon>Autonotataviridae</taxon>
        <taxon>Aqualcavirus</taxon>
        <taxon>Aqualcavirus P14</taxon>
    </lineage>
</organism>
<proteinExistence type="predicted"/>
<dbReference type="EMBL" id="KX660669">
    <property type="protein sequence ID" value="APL99477.1"/>
    <property type="molecule type" value="Genomic_DNA"/>
</dbReference>
<gene>
    <name evidence="1" type="ORF">BB738_0190</name>
</gene>
<evidence type="ECO:0000313" key="2">
    <source>
        <dbReference type="Proteomes" id="UP000225023"/>
    </source>
</evidence>
<keyword evidence="2" id="KW-1185">Reference proteome</keyword>
<evidence type="ECO:0000313" key="1">
    <source>
        <dbReference type="EMBL" id="APL99477.1"/>
    </source>
</evidence>
<sequence>MTTFILKLIRILVRIHAKAAKANEVYRQERLTFQSKVVVKQAKRLQDESRSLEKLHVKYNEDTKAERDVAARLSQV</sequence>
<protein>
    <submittedName>
        <fullName evidence="1">Uncharacterized protein</fullName>
    </submittedName>
</protein>
<accession>A0A1L5C067</accession>